<dbReference type="SUPFAM" id="SSF52540">
    <property type="entry name" value="P-loop containing nucleoside triphosphate hydrolases"/>
    <property type="match status" value="1"/>
</dbReference>
<dbReference type="AlphaFoldDB" id="A0AA48KS42"/>
<dbReference type="RefSeq" id="WP_338292131.1">
    <property type="nucleotide sequence ID" value="NZ_AP027272.1"/>
</dbReference>
<dbReference type="Proteomes" id="UP001333710">
    <property type="component" value="Chromosome"/>
</dbReference>
<dbReference type="Gene3D" id="3.40.50.300">
    <property type="entry name" value="P-loop containing nucleotide triphosphate hydrolases"/>
    <property type="match status" value="1"/>
</dbReference>
<dbReference type="PANTHER" id="PTHR13696">
    <property type="entry name" value="P-LOOP CONTAINING NUCLEOSIDE TRIPHOSPHATE HYDROLASE"/>
    <property type="match status" value="1"/>
</dbReference>
<evidence type="ECO:0000313" key="2">
    <source>
        <dbReference type="EMBL" id="BDX06094.1"/>
    </source>
</evidence>
<accession>A0AA48KS42</accession>
<sequence length="257" mass="29050">MIRVLFNKKGGVGKSSLTVNLAAISASKGLKTLVLDLDTQCNASRYLQKENAEKQDSIFELFDQTITFHLRKKPPVEYCQETQYENLYIIPGSPNLADIESELDSRHKIYKLREALQKLSKEFDRIFIDTPPALNFYSLSALIGADSVLIPIDCDDFAIQGLLSVQNQIAEIIEDHNEDLKIEGIIANQYMTNAKLPGKIIDDLIEQDYPVIPKYIAQSVKMRESHQVQKPLIHYAPKHKLTQSIVAVYEEIEGQAS</sequence>
<organism evidence="2 3">
    <name type="scientific">Planctobacterium marinum</name>
    <dbReference type="NCBI Taxonomy" id="1631968"/>
    <lineage>
        <taxon>Bacteria</taxon>
        <taxon>Pseudomonadati</taxon>
        <taxon>Pseudomonadota</taxon>
        <taxon>Gammaproteobacteria</taxon>
        <taxon>Alteromonadales</taxon>
        <taxon>Alteromonadaceae</taxon>
        <taxon>Planctobacterium</taxon>
    </lineage>
</organism>
<evidence type="ECO:0000313" key="3">
    <source>
        <dbReference type="Proteomes" id="UP001333710"/>
    </source>
</evidence>
<dbReference type="CDD" id="cd02042">
    <property type="entry name" value="ParAB_family"/>
    <property type="match status" value="1"/>
</dbReference>
<protein>
    <recommendedName>
        <fullName evidence="1">AAA domain-containing protein</fullName>
    </recommendedName>
</protein>
<dbReference type="Pfam" id="PF13614">
    <property type="entry name" value="AAA_31"/>
    <property type="match status" value="1"/>
</dbReference>
<feature type="domain" description="AAA" evidence="1">
    <location>
        <begin position="4"/>
        <end position="182"/>
    </location>
</feature>
<gene>
    <name evidence="2" type="ORF">MACH26_16150</name>
</gene>
<reference evidence="2" key="1">
    <citation type="submission" date="2023-01" db="EMBL/GenBank/DDBJ databases">
        <title>Complete genome sequence of Planctobacterium marinum strain Dej080120_11.</title>
        <authorList>
            <person name="Ueki S."/>
            <person name="Maruyama F."/>
        </authorList>
    </citation>
    <scope>NUCLEOTIDE SEQUENCE</scope>
    <source>
        <strain evidence="2">Dej080120_11</strain>
    </source>
</reference>
<evidence type="ECO:0000259" key="1">
    <source>
        <dbReference type="Pfam" id="PF13614"/>
    </source>
</evidence>
<proteinExistence type="predicted"/>
<keyword evidence="3" id="KW-1185">Reference proteome</keyword>
<dbReference type="EMBL" id="AP027272">
    <property type="protein sequence ID" value="BDX06094.1"/>
    <property type="molecule type" value="Genomic_DNA"/>
</dbReference>
<dbReference type="InterPro" id="IPR027417">
    <property type="entry name" value="P-loop_NTPase"/>
</dbReference>
<name>A0AA48KS42_9ALTE</name>
<dbReference type="InterPro" id="IPR025669">
    <property type="entry name" value="AAA_dom"/>
</dbReference>
<dbReference type="PANTHER" id="PTHR13696:SF52">
    <property type="entry name" value="PARA FAMILY PROTEIN CT_582"/>
    <property type="match status" value="1"/>
</dbReference>
<dbReference type="InterPro" id="IPR050678">
    <property type="entry name" value="DNA_Partitioning_ATPase"/>
</dbReference>
<dbReference type="KEGG" id="pmaw:MACH26_16150"/>